<dbReference type="OrthoDB" id="9801785at2"/>
<evidence type="ECO:0000256" key="4">
    <source>
        <dbReference type="ARBA" id="ARBA00011990"/>
    </source>
</evidence>
<keyword evidence="10" id="KW-1185">Reference proteome</keyword>
<evidence type="ECO:0000256" key="3">
    <source>
        <dbReference type="ARBA" id="ARBA00008178"/>
    </source>
</evidence>
<evidence type="ECO:0000313" key="10">
    <source>
        <dbReference type="Proteomes" id="UP000306113"/>
    </source>
</evidence>
<dbReference type="Pfam" id="PF16363">
    <property type="entry name" value="GDP_Man_Dehyd"/>
    <property type="match status" value="1"/>
</dbReference>
<dbReference type="PANTHER" id="PTHR43000">
    <property type="entry name" value="DTDP-D-GLUCOSE 4,6-DEHYDRATASE-RELATED"/>
    <property type="match status" value="1"/>
</dbReference>
<accession>A0A4S3MDZ2</accession>
<name>A0A4S3MDZ2_9RHOB</name>
<dbReference type="InterPro" id="IPR036291">
    <property type="entry name" value="NAD(P)-bd_dom_sf"/>
</dbReference>
<dbReference type="Gene3D" id="3.90.25.10">
    <property type="entry name" value="UDP-galactose 4-epimerase, domain 1"/>
    <property type="match status" value="1"/>
</dbReference>
<dbReference type="EMBL" id="SSMD01000001">
    <property type="protein sequence ID" value="THD76910.1"/>
    <property type="molecule type" value="Genomic_DNA"/>
</dbReference>
<keyword evidence="6 7" id="KW-0456">Lyase</keyword>
<evidence type="ECO:0000256" key="1">
    <source>
        <dbReference type="ARBA" id="ARBA00001539"/>
    </source>
</evidence>
<evidence type="ECO:0000256" key="5">
    <source>
        <dbReference type="ARBA" id="ARBA00023027"/>
    </source>
</evidence>
<reference evidence="9 10" key="1">
    <citation type="submission" date="2019-04" db="EMBL/GenBank/DDBJ databases">
        <title>Draft genome sequence of Youngimonas vesicularis.</title>
        <authorList>
            <person name="Hameed A."/>
        </authorList>
    </citation>
    <scope>NUCLEOTIDE SEQUENCE [LARGE SCALE GENOMIC DNA]</scope>
    <source>
        <strain evidence="9 10">CC-AMW-E</strain>
    </source>
</reference>
<evidence type="ECO:0000256" key="6">
    <source>
        <dbReference type="ARBA" id="ARBA00023239"/>
    </source>
</evidence>
<dbReference type="GO" id="GO:0008460">
    <property type="term" value="F:dTDP-glucose 4,6-dehydratase activity"/>
    <property type="evidence" value="ECO:0007669"/>
    <property type="project" value="UniProtKB-EC"/>
</dbReference>
<comment type="similarity">
    <text evidence="3 7">Belongs to the NAD(P)-dependent epimerase/dehydratase family. dTDP-glucose dehydratase subfamily.</text>
</comment>
<evidence type="ECO:0000313" key="9">
    <source>
        <dbReference type="EMBL" id="THD76910.1"/>
    </source>
</evidence>
<comment type="caution">
    <text evidence="9">The sequence shown here is derived from an EMBL/GenBank/DDBJ whole genome shotgun (WGS) entry which is preliminary data.</text>
</comment>
<evidence type="ECO:0000259" key="8">
    <source>
        <dbReference type="Pfam" id="PF16363"/>
    </source>
</evidence>
<evidence type="ECO:0000256" key="7">
    <source>
        <dbReference type="RuleBase" id="RU004473"/>
    </source>
</evidence>
<comment type="cofactor">
    <cofactor evidence="2 7">
        <name>NAD(+)</name>
        <dbReference type="ChEBI" id="CHEBI:57540"/>
    </cofactor>
</comment>
<comment type="catalytic activity">
    <reaction evidence="1 7">
        <text>dTDP-alpha-D-glucose = dTDP-4-dehydro-6-deoxy-alpha-D-glucose + H2O</text>
        <dbReference type="Rhea" id="RHEA:17221"/>
        <dbReference type="ChEBI" id="CHEBI:15377"/>
        <dbReference type="ChEBI" id="CHEBI:57477"/>
        <dbReference type="ChEBI" id="CHEBI:57649"/>
        <dbReference type="EC" id="4.2.1.46"/>
    </reaction>
</comment>
<organism evidence="9 10">
    <name type="scientific">Thalassobius vesicularis</name>
    <dbReference type="NCBI Taxonomy" id="1294297"/>
    <lineage>
        <taxon>Bacteria</taxon>
        <taxon>Pseudomonadati</taxon>
        <taxon>Pseudomonadota</taxon>
        <taxon>Alphaproteobacteria</taxon>
        <taxon>Rhodobacterales</taxon>
        <taxon>Roseobacteraceae</taxon>
        <taxon>Thalassovita</taxon>
    </lineage>
</organism>
<gene>
    <name evidence="9" type="primary">rfbB</name>
    <name evidence="9" type="ORF">E7681_03450</name>
</gene>
<feature type="domain" description="NAD(P)-binding" evidence="8">
    <location>
        <begin position="4"/>
        <end position="318"/>
    </location>
</feature>
<proteinExistence type="inferred from homology"/>
<keyword evidence="5" id="KW-0520">NAD</keyword>
<dbReference type="InterPro" id="IPR005888">
    <property type="entry name" value="dTDP_Gluc_deHydtase"/>
</dbReference>
<protein>
    <recommendedName>
        <fullName evidence="4 7">dTDP-glucose 4,6-dehydratase</fullName>
        <ecNumber evidence="4 7">4.2.1.46</ecNumber>
    </recommendedName>
</protein>
<dbReference type="EC" id="4.2.1.46" evidence="4 7"/>
<dbReference type="Proteomes" id="UP000306113">
    <property type="component" value="Unassembled WGS sequence"/>
</dbReference>
<dbReference type="AlphaFoldDB" id="A0A4S3MDZ2"/>
<evidence type="ECO:0000256" key="2">
    <source>
        <dbReference type="ARBA" id="ARBA00001911"/>
    </source>
</evidence>
<sequence length="346" mass="38152">MTLLITGGAGFIGSAVVRQAVARGQRVVNVDALTYAACLENVASVADNPLYAFEHADIRDAEAMARIFAAHQPTAVMHLAAESHVDRSIDGPGAFIETNVNGTYTLLQAARAHWEGLGRPADFRFHHISTDEVFGTLGDTGQFTEDTPYAPNSPYSASKAASDHLVRAWHETYGLPVVLTNCSNNYGPYHFPEKLIPVVILNALAGKPIPVYGQGLNVRDWLYVEDHADALLTVLFRGENGRSYNIGGENEARNIDLVTMICAILDRLRPSDRPYASLITYVQDRPGHDLRYAIDPTRIRTELGWRPSVTLEQGLEKTVEWYLANEDWWRPLQARAGVGQRLGTGK</sequence>
<dbReference type="GO" id="GO:0009225">
    <property type="term" value="P:nucleotide-sugar metabolic process"/>
    <property type="evidence" value="ECO:0007669"/>
    <property type="project" value="InterPro"/>
</dbReference>
<dbReference type="InterPro" id="IPR016040">
    <property type="entry name" value="NAD(P)-bd_dom"/>
</dbReference>
<dbReference type="RefSeq" id="WP_136337854.1">
    <property type="nucleotide sequence ID" value="NZ_SSMD01000001.1"/>
</dbReference>
<dbReference type="Gene3D" id="3.40.50.720">
    <property type="entry name" value="NAD(P)-binding Rossmann-like Domain"/>
    <property type="match status" value="1"/>
</dbReference>
<dbReference type="CDD" id="cd05246">
    <property type="entry name" value="dTDP_GD_SDR_e"/>
    <property type="match status" value="1"/>
</dbReference>
<dbReference type="SUPFAM" id="SSF51735">
    <property type="entry name" value="NAD(P)-binding Rossmann-fold domains"/>
    <property type="match status" value="1"/>
</dbReference>
<dbReference type="NCBIfam" id="TIGR01181">
    <property type="entry name" value="dTDP_gluc_dehyt"/>
    <property type="match status" value="1"/>
</dbReference>